<evidence type="ECO:0000313" key="3">
    <source>
        <dbReference type="EMBL" id="MFB9469299.1"/>
    </source>
</evidence>
<comment type="similarity">
    <text evidence="1">Belongs to the YciI family.</text>
</comment>
<dbReference type="Proteomes" id="UP001589568">
    <property type="component" value="Unassembled WGS sequence"/>
</dbReference>
<gene>
    <name evidence="3" type="ORF">ACFFR3_07260</name>
</gene>
<dbReference type="Pfam" id="PF03795">
    <property type="entry name" value="YCII"/>
    <property type="match status" value="1"/>
</dbReference>
<evidence type="ECO:0000259" key="2">
    <source>
        <dbReference type="Pfam" id="PF03795"/>
    </source>
</evidence>
<dbReference type="Gene3D" id="3.30.70.1060">
    <property type="entry name" value="Dimeric alpha+beta barrel"/>
    <property type="match status" value="1"/>
</dbReference>
<dbReference type="InterPro" id="IPR011008">
    <property type="entry name" value="Dimeric_a/b-barrel"/>
</dbReference>
<feature type="domain" description="YCII-related" evidence="2">
    <location>
        <begin position="3"/>
        <end position="84"/>
    </location>
</feature>
<dbReference type="PANTHER" id="PTHR33606">
    <property type="entry name" value="PROTEIN YCII"/>
    <property type="match status" value="1"/>
</dbReference>
<sequence>MARFVLYMEFKNEDDRLRARPAHREHLQALFDQGRLITAGPWADDKGAMHVYEVADEAELREILDDDPYTAVDAYDIALLKEWTPILP</sequence>
<proteinExistence type="inferred from homology"/>
<comment type="caution">
    <text evidence="3">The sequence shown here is derived from an EMBL/GenBank/DDBJ whole genome shotgun (WGS) entry which is preliminary data.</text>
</comment>
<accession>A0ABV5NHP3</accession>
<dbReference type="PANTHER" id="PTHR33606:SF3">
    <property type="entry name" value="PROTEIN YCII"/>
    <property type="match status" value="1"/>
</dbReference>
<organism evidence="3 4">
    <name type="scientific">Nonomuraea salmonea</name>
    <dbReference type="NCBI Taxonomy" id="46181"/>
    <lineage>
        <taxon>Bacteria</taxon>
        <taxon>Bacillati</taxon>
        <taxon>Actinomycetota</taxon>
        <taxon>Actinomycetes</taxon>
        <taxon>Streptosporangiales</taxon>
        <taxon>Streptosporangiaceae</taxon>
        <taxon>Nonomuraea</taxon>
    </lineage>
</organism>
<dbReference type="InterPro" id="IPR051807">
    <property type="entry name" value="Sec-metab_biosynth-assoc"/>
</dbReference>
<reference evidence="3 4" key="1">
    <citation type="submission" date="2024-09" db="EMBL/GenBank/DDBJ databases">
        <authorList>
            <person name="Sun Q."/>
            <person name="Mori K."/>
        </authorList>
    </citation>
    <scope>NUCLEOTIDE SEQUENCE [LARGE SCALE GENOMIC DNA]</scope>
    <source>
        <strain evidence="3 4">JCM 3324</strain>
    </source>
</reference>
<dbReference type="EMBL" id="JBHMCF010000007">
    <property type="protein sequence ID" value="MFB9469299.1"/>
    <property type="molecule type" value="Genomic_DNA"/>
</dbReference>
<evidence type="ECO:0000256" key="1">
    <source>
        <dbReference type="ARBA" id="ARBA00007689"/>
    </source>
</evidence>
<name>A0ABV5NHP3_9ACTN</name>
<dbReference type="SUPFAM" id="SSF54909">
    <property type="entry name" value="Dimeric alpha+beta barrel"/>
    <property type="match status" value="1"/>
</dbReference>
<protein>
    <submittedName>
        <fullName evidence="3">YciI family protein</fullName>
    </submittedName>
</protein>
<evidence type="ECO:0000313" key="4">
    <source>
        <dbReference type="Proteomes" id="UP001589568"/>
    </source>
</evidence>
<dbReference type="RefSeq" id="WP_345405514.1">
    <property type="nucleotide sequence ID" value="NZ_BAAAXS010000001.1"/>
</dbReference>
<dbReference type="InterPro" id="IPR005545">
    <property type="entry name" value="YCII"/>
</dbReference>
<keyword evidence="4" id="KW-1185">Reference proteome</keyword>